<accession>A0A1C3W109</accession>
<dbReference type="Pfam" id="PF00561">
    <property type="entry name" value="Abhydrolase_1"/>
    <property type="match status" value="1"/>
</dbReference>
<dbReference type="InterPro" id="IPR029058">
    <property type="entry name" value="AB_hydrolase_fold"/>
</dbReference>
<dbReference type="PANTHER" id="PTHR43194">
    <property type="entry name" value="HYDROLASE ALPHA/BETA FOLD FAMILY"/>
    <property type="match status" value="1"/>
</dbReference>
<dbReference type="OrthoDB" id="9791366at2"/>
<protein>
    <submittedName>
        <fullName evidence="2">Pimeloyl-ACP methyl ester carboxylesterase</fullName>
    </submittedName>
</protein>
<dbReference type="Proteomes" id="UP000199435">
    <property type="component" value="Unassembled WGS sequence"/>
</dbReference>
<dbReference type="InterPro" id="IPR000073">
    <property type="entry name" value="AB_hydrolase_1"/>
</dbReference>
<reference evidence="3" key="1">
    <citation type="submission" date="2016-08" db="EMBL/GenBank/DDBJ databases">
        <authorList>
            <person name="Varghese N."/>
            <person name="Submissions Spin"/>
        </authorList>
    </citation>
    <scope>NUCLEOTIDE SEQUENCE [LARGE SCALE GENOMIC DNA]</scope>
    <source>
        <strain evidence="3">HAMBI 2971</strain>
    </source>
</reference>
<dbReference type="SUPFAM" id="SSF53474">
    <property type="entry name" value="alpha/beta-Hydrolases"/>
    <property type="match status" value="1"/>
</dbReference>
<evidence type="ECO:0000259" key="1">
    <source>
        <dbReference type="Pfam" id="PF00561"/>
    </source>
</evidence>
<dbReference type="AlphaFoldDB" id="A0A1C3W109"/>
<dbReference type="PANTHER" id="PTHR43194:SF2">
    <property type="entry name" value="PEROXISOMAL MEMBRANE PROTEIN LPX1"/>
    <property type="match status" value="1"/>
</dbReference>
<dbReference type="Gene3D" id="3.40.50.1820">
    <property type="entry name" value="alpha/beta hydrolase"/>
    <property type="match status" value="1"/>
</dbReference>
<dbReference type="InterPro" id="IPR050228">
    <property type="entry name" value="Carboxylesterase_BioH"/>
</dbReference>
<keyword evidence="3" id="KW-1185">Reference proteome</keyword>
<gene>
    <name evidence="2" type="ORF">GA0061102_102114</name>
</gene>
<name>A0A1C3W109_9HYPH</name>
<organism evidence="2 3">
    <name type="scientific">Rhizobium miluonense</name>
    <dbReference type="NCBI Taxonomy" id="411945"/>
    <lineage>
        <taxon>Bacteria</taxon>
        <taxon>Pseudomonadati</taxon>
        <taxon>Pseudomonadota</taxon>
        <taxon>Alphaproteobacteria</taxon>
        <taxon>Hyphomicrobiales</taxon>
        <taxon>Rhizobiaceae</taxon>
        <taxon>Rhizobium/Agrobacterium group</taxon>
        <taxon>Rhizobium</taxon>
    </lineage>
</organism>
<dbReference type="STRING" id="411945.GA0061102_102114"/>
<evidence type="ECO:0000313" key="3">
    <source>
        <dbReference type="Proteomes" id="UP000199435"/>
    </source>
</evidence>
<sequence>MRSDDESGFLARTISTQDGLKLYVRDYMGDASATRARPPVICLPGLTRNSRDFHQLALLLAQHPTAPYRVITLDARGRGQSERDADKSHYNLAVEAQDVLTVCAALAIPQAVFIGTSRGGLVMHLLAASRPDILKAAILNDIGPALEKPGLADIRDYLNRDRKPIDRDDAVAILRENHGAAFTVLSDDDWQDMADAIYAFTDGKPVADYDLAIAEQLQSLDLEAPLADLWPQFEGFNGIPLMVIRGGNSRLLSTVVTEEMARRHQGTIIKTVAGQGHAPILHLGDVPEAIRSFLSAV</sequence>
<feature type="domain" description="AB hydrolase-1" evidence="1">
    <location>
        <begin position="38"/>
        <end position="262"/>
    </location>
</feature>
<dbReference type="RefSeq" id="WP_092851399.1">
    <property type="nucleotide sequence ID" value="NZ_FMAH01000021.1"/>
</dbReference>
<dbReference type="EMBL" id="FMAH01000021">
    <property type="protein sequence ID" value="SCB33575.1"/>
    <property type="molecule type" value="Genomic_DNA"/>
</dbReference>
<evidence type="ECO:0000313" key="2">
    <source>
        <dbReference type="EMBL" id="SCB33575.1"/>
    </source>
</evidence>
<proteinExistence type="predicted"/>